<evidence type="ECO:0000256" key="4">
    <source>
        <dbReference type="ARBA" id="ARBA00022824"/>
    </source>
</evidence>
<evidence type="ECO:0000313" key="10">
    <source>
        <dbReference type="EMBL" id="CAG8181540.1"/>
    </source>
</evidence>
<feature type="chain" id="PRO_5044216883" description="Ribophorin II C-terminal domain-containing protein" evidence="8">
    <location>
        <begin position="24"/>
        <end position="289"/>
    </location>
</feature>
<feature type="signal peptide" evidence="8">
    <location>
        <begin position="1"/>
        <end position="23"/>
    </location>
</feature>
<accession>A0A9W4HWT3</accession>
<dbReference type="Proteomes" id="UP001153618">
    <property type="component" value="Unassembled WGS sequence"/>
</dbReference>
<evidence type="ECO:0000256" key="2">
    <source>
        <dbReference type="ARBA" id="ARBA00022692"/>
    </source>
</evidence>
<feature type="transmembrane region" description="Helical" evidence="7">
    <location>
        <begin position="256"/>
        <end position="278"/>
    </location>
</feature>
<sequence length="289" mass="30505">MHLWQATVSFCLLAATAVPGVTATAWSFTDATVAVQPKGAGINGGYKDQFTASKPLAKPVSLVGADTLRVTLTAQEGSSAKRPHQAFLLLKDGQTGLDISYPFSVKDNGKSRVELTQKDLPIQFLSLSKPVDARVVLGGFGDSAAHDGSAFQLSIDRNPEEAVPTVETERYGKKAEIHHIFKDSASSPPIVITLAFVAMVGAAIPVLAGLWLLLGANVSHLPTAFQAAPLSHATFLGSLIAFEGILFLYYTSWSLFAFLPAAGVIGTIAFVSGSRALGEVQGRRLAGRR</sequence>
<evidence type="ECO:0000256" key="6">
    <source>
        <dbReference type="ARBA" id="ARBA00023136"/>
    </source>
</evidence>
<keyword evidence="6 7" id="KW-0472">Membrane</keyword>
<reference evidence="10" key="1">
    <citation type="submission" date="2021-07" db="EMBL/GenBank/DDBJ databases">
        <authorList>
            <person name="Branca A.L. A."/>
        </authorList>
    </citation>
    <scope>NUCLEOTIDE SEQUENCE</scope>
</reference>
<dbReference type="InterPro" id="IPR056790">
    <property type="entry name" value="Ribophorin_II_C"/>
</dbReference>
<dbReference type="PANTHER" id="PTHR12640:SF0">
    <property type="entry name" value="DOLICHYL-DIPHOSPHOOLIGOSACCHARIDE--PROTEIN GLYCOSYLTRANSFERASE SUBUNIT 2"/>
    <property type="match status" value="1"/>
</dbReference>
<evidence type="ECO:0000259" key="9">
    <source>
        <dbReference type="Pfam" id="PF25147"/>
    </source>
</evidence>
<evidence type="ECO:0000256" key="8">
    <source>
        <dbReference type="SAM" id="SignalP"/>
    </source>
</evidence>
<feature type="domain" description="Ribophorin II C-terminal" evidence="9">
    <location>
        <begin position="181"/>
        <end position="284"/>
    </location>
</feature>
<feature type="transmembrane region" description="Helical" evidence="7">
    <location>
        <begin position="190"/>
        <end position="215"/>
    </location>
</feature>
<keyword evidence="4" id="KW-0256">Endoplasmic reticulum</keyword>
<name>A0A9W4HWT3_PENOL</name>
<dbReference type="EMBL" id="CAJVOS010000038">
    <property type="protein sequence ID" value="CAG8181540.1"/>
    <property type="molecule type" value="Genomic_DNA"/>
</dbReference>
<proteinExistence type="predicted"/>
<evidence type="ECO:0000256" key="1">
    <source>
        <dbReference type="ARBA" id="ARBA00004477"/>
    </source>
</evidence>
<evidence type="ECO:0000256" key="3">
    <source>
        <dbReference type="ARBA" id="ARBA00022729"/>
    </source>
</evidence>
<evidence type="ECO:0000256" key="5">
    <source>
        <dbReference type="ARBA" id="ARBA00022989"/>
    </source>
</evidence>
<evidence type="ECO:0000313" key="11">
    <source>
        <dbReference type="Proteomes" id="UP001153618"/>
    </source>
</evidence>
<organism evidence="10 11">
    <name type="scientific">Penicillium olsonii</name>
    <dbReference type="NCBI Taxonomy" id="99116"/>
    <lineage>
        <taxon>Eukaryota</taxon>
        <taxon>Fungi</taxon>
        <taxon>Dikarya</taxon>
        <taxon>Ascomycota</taxon>
        <taxon>Pezizomycotina</taxon>
        <taxon>Eurotiomycetes</taxon>
        <taxon>Eurotiomycetidae</taxon>
        <taxon>Eurotiales</taxon>
        <taxon>Aspergillaceae</taxon>
        <taxon>Penicillium</taxon>
    </lineage>
</organism>
<keyword evidence="2 7" id="KW-0812">Transmembrane</keyword>
<comment type="subcellular location">
    <subcellularLocation>
        <location evidence="1">Endoplasmic reticulum membrane</location>
        <topology evidence="1">Multi-pass membrane protein</topology>
    </subcellularLocation>
</comment>
<comment type="caution">
    <text evidence="10">The sequence shown here is derived from an EMBL/GenBank/DDBJ whole genome shotgun (WGS) entry which is preliminary data.</text>
</comment>
<dbReference type="AlphaFoldDB" id="A0A9W4HWT3"/>
<feature type="transmembrane region" description="Helical" evidence="7">
    <location>
        <begin position="227"/>
        <end position="250"/>
    </location>
</feature>
<evidence type="ECO:0000256" key="7">
    <source>
        <dbReference type="SAM" id="Phobius"/>
    </source>
</evidence>
<gene>
    <name evidence="10" type="ORF">POLS_LOCUS6965</name>
</gene>
<dbReference type="Pfam" id="PF25147">
    <property type="entry name" value="Ribophorin_II_C"/>
    <property type="match status" value="1"/>
</dbReference>
<dbReference type="InterPro" id="IPR008814">
    <property type="entry name" value="Swp1"/>
</dbReference>
<dbReference type="PANTHER" id="PTHR12640">
    <property type="entry name" value="RIBOPHORIN II"/>
    <property type="match status" value="1"/>
</dbReference>
<dbReference type="GO" id="GO:0008250">
    <property type="term" value="C:oligosaccharyltransferase complex"/>
    <property type="evidence" value="ECO:0007669"/>
    <property type="project" value="InterPro"/>
</dbReference>
<protein>
    <recommendedName>
        <fullName evidence="9">Ribophorin II C-terminal domain-containing protein</fullName>
    </recommendedName>
</protein>
<keyword evidence="5 7" id="KW-1133">Transmembrane helix</keyword>
<keyword evidence="11" id="KW-1185">Reference proteome</keyword>
<keyword evidence="3 8" id="KW-0732">Signal</keyword>
<dbReference type="OrthoDB" id="432292at2759"/>
<dbReference type="GO" id="GO:0006487">
    <property type="term" value="P:protein N-linked glycosylation"/>
    <property type="evidence" value="ECO:0007669"/>
    <property type="project" value="TreeGrafter"/>
</dbReference>